<organism evidence="2 3">
    <name type="scientific">Oncorhynchus kisutch</name>
    <name type="common">Coho salmon</name>
    <name type="synonym">Salmo kisutch</name>
    <dbReference type="NCBI Taxonomy" id="8019"/>
    <lineage>
        <taxon>Eukaryota</taxon>
        <taxon>Metazoa</taxon>
        <taxon>Chordata</taxon>
        <taxon>Craniata</taxon>
        <taxon>Vertebrata</taxon>
        <taxon>Euteleostomi</taxon>
        <taxon>Actinopterygii</taxon>
        <taxon>Neopterygii</taxon>
        <taxon>Teleostei</taxon>
        <taxon>Protacanthopterygii</taxon>
        <taxon>Salmoniformes</taxon>
        <taxon>Salmonidae</taxon>
        <taxon>Salmoninae</taxon>
        <taxon>Oncorhynchus</taxon>
    </lineage>
</organism>
<name>A0A8C7JIV1_ONCKI</name>
<dbReference type="Pfam" id="PF02214">
    <property type="entry name" value="BTB_2"/>
    <property type="match status" value="1"/>
</dbReference>
<sequence length="126" mass="14303">STETGASSERDNQFCSFNVGGCFFSIRFNRLSHLQDSLLFKDTSSGQKPRWFIDRDGCTFRHVQYYLQTGKLATSCVSELNILYELTAGLRLTSLLQVNQFIDQPFCRLSDVIGRERPCTTSLSLT</sequence>
<feature type="domain" description="Potassium channel tetramerisation-type BTB" evidence="1">
    <location>
        <begin position="17"/>
        <end position="82"/>
    </location>
</feature>
<evidence type="ECO:0000313" key="2">
    <source>
        <dbReference type="Ensembl" id="ENSOKIP00005088311.1"/>
    </source>
</evidence>
<evidence type="ECO:0000259" key="1">
    <source>
        <dbReference type="Pfam" id="PF02214"/>
    </source>
</evidence>
<dbReference type="InterPro" id="IPR003131">
    <property type="entry name" value="T1-type_BTB"/>
</dbReference>
<keyword evidence="3" id="KW-1185">Reference proteome</keyword>
<reference evidence="2" key="1">
    <citation type="submission" date="2025-08" db="UniProtKB">
        <authorList>
            <consortium name="Ensembl"/>
        </authorList>
    </citation>
    <scope>IDENTIFICATION</scope>
</reference>
<reference evidence="2" key="2">
    <citation type="submission" date="2025-09" db="UniProtKB">
        <authorList>
            <consortium name="Ensembl"/>
        </authorList>
    </citation>
    <scope>IDENTIFICATION</scope>
</reference>
<dbReference type="Proteomes" id="UP000694557">
    <property type="component" value="Unassembled WGS sequence"/>
</dbReference>
<dbReference type="GeneTree" id="ENSGT00390000007606"/>
<dbReference type="GO" id="GO:0051260">
    <property type="term" value="P:protein homooligomerization"/>
    <property type="evidence" value="ECO:0007669"/>
    <property type="project" value="InterPro"/>
</dbReference>
<dbReference type="Ensembl" id="ENSOKIT00005094404.1">
    <property type="protein sequence ID" value="ENSOKIP00005088311.1"/>
    <property type="gene ID" value="ENSOKIG00005038514.1"/>
</dbReference>
<dbReference type="Gene3D" id="3.30.710.10">
    <property type="entry name" value="Potassium Channel Kv1.1, Chain A"/>
    <property type="match status" value="1"/>
</dbReference>
<accession>A0A8C7JIV1</accession>
<dbReference type="InterPro" id="IPR011333">
    <property type="entry name" value="SKP1/BTB/POZ_sf"/>
</dbReference>
<evidence type="ECO:0000313" key="3">
    <source>
        <dbReference type="Proteomes" id="UP000694557"/>
    </source>
</evidence>
<protein>
    <recommendedName>
        <fullName evidence="1">Potassium channel tetramerisation-type BTB domain-containing protein</fullName>
    </recommendedName>
</protein>
<dbReference type="AlphaFoldDB" id="A0A8C7JIV1"/>
<dbReference type="SUPFAM" id="SSF54695">
    <property type="entry name" value="POZ domain"/>
    <property type="match status" value="1"/>
</dbReference>
<proteinExistence type="predicted"/>